<dbReference type="InterPro" id="IPR008958">
    <property type="entry name" value="Transglutaminase_C"/>
</dbReference>
<dbReference type="EMBL" id="CADEAL010004359">
    <property type="protein sequence ID" value="CAB1457839.1"/>
    <property type="molecule type" value="Genomic_DNA"/>
</dbReference>
<dbReference type="InterPro" id="IPR038765">
    <property type="entry name" value="Papain-like_cys_pep_sf"/>
</dbReference>
<evidence type="ECO:0000256" key="16">
    <source>
        <dbReference type="ARBA" id="ARBA00022723"/>
    </source>
</evidence>
<evidence type="ECO:0000256" key="3">
    <source>
        <dbReference type="ARBA" id="ARBA00004173"/>
    </source>
</evidence>
<keyword evidence="23" id="KW-0539">Nucleus</keyword>
<feature type="active site" evidence="42">
    <location>
        <position position="241"/>
    </location>
</feature>
<dbReference type="GO" id="GO:0005525">
    <property type="term" value="F:GTP binding"/>
    <property type="evidence" value="ECO:0007669"/>
    <property type="project" value="UniProtKB-KW"/>
</dbReference>
<evidence type="ECO:0000256" key="9">
    <source>
        <dbReference type="ARBA" id="ARBA00022454"/>
    </source>
</evidence>
<evidence type="ECO:0000256" key="8">
    <source>
        <dbReference type="ARBA" id="ARBA00005968"/>
    </source>
</evidence>
<evidence type="ECO:0000256" key="23">
    <source>
        <dbReference type="ARBA" id="ARBA00023242"/>
    </source>
</evidence>
<dbReference type="SUPFAM" id="SSF54001">
    <property type="entry name" value="Cysteine proteinases"/>
    <property type="match status" value="1"/>
</dbReference>
<evidence type="ECO:0000256" key="33">
    <source>
        <dbReference type="ARBA" id="ARBA00042105"/>
    </source>
</evidence>
<dbReference type="GO" id="GO:0008233">
    <property type="term" value="F:peptidase activity"/>
    <property type="evidence" value="ECO:0007669"/>
    <property type="project" value="UniProtKB-KW"/>
</dbReference>
<dbReference type="InterPro" id="IPR002931">
    <property type="entry name" value="Transglutaminase-like"/>
</dbReference>
<evidence type="ECO:0000256" key="17">
    <source>
        <dbReference type="ARBA" id="ARBA00022741"/>
    </source>
</evidence>
<dbReference type="GO" id="GO:0005829">
    <property type="term" value="C:cytosol"/>
    <property type="evidence" value="ECO:0007669"/>
    <property type="project" value="UniProtKB-SubCell"/>
</dbReference>
<protein>
    <recommendedName>
        <fullName evidence="29">Protein-glutamine gamma-glutamyltransferase 2</fullName>
        <ecNumber evidence="25">2.3.2.13</ecNumber>
        <ecNumber evidence="28">3.5.1.44</ecNumber>
    </recommendedName>
    <alternativeName>
        <fullName evidence="32">Isopeptidase TGM2</fullName>
    </alternativeName>
    <alternativeName>
        <fullName evidence="34">Protein-glutamine deamidase TGM2</fullName>
    </alternativeName>
    <alternativeName>
        <fullName evidence="33">Protein-glutamine dopaminyltransferase TGM2</fullName>
    </alternativeName>
    <alternativeName>
        <fullName evidence="36">Protein-glutamine histaminyltransferase TGM2</fullName>
    </alternativeName>
    <alternativeName>
        <fullName evidence="37">Protein-glutamine noradrenalinyltransferase TGM2</fullName>
    </alternativeName>
    <alternativeName>
        <fullName evidence="35">Protein-glutamine serotonyltransferase TGM2</fullName>
    </alternativeName>
    <alternativeName>
        <fullName evidence="31">Tissue transglutaminase</fullName>
    </alternativeName>
    <alternativeName>
        <fullName evidence="30">Transglutaminase-2</fullName>
    </alternativeName>
</protein>
<dbReference type="PANTHER" id="PTHR11590">
    <property type="entry name" value="PROTEIN-GLUTAMINE GAMMA-GLUTAMYLTRANSFERASE"/>
    <property type="match status" value="1"/>
</dbReference>
<dbReference type="Gene3D" id="3.90.260.10">
    <property type="entry name" value="Transglutaminase-like"/>
    <property type="match status" value="3"/>
</dbReference>
<comment type="catalytic activity">
    <reaction evidence="27">
        <text>L-glutaminyl-[protein] + L-lysyl-[protein] = [protein]-L-lysyl-N(6)-5-L-glutamyl-[protein] + NH4(+)</text>
        <dbReference type="Rhea" id="RHEA:54816"/>
        <dbReference type="Rhea" id="RHEA-COMP:9752"/>
        <dbReference type="Rhea" id="RHEA-COMP:10207"/>
        <dbReference type="Rhea" id="RHEA-COMP:14005"/>
        <dbReference type="ChEBI" id="CHEBI:28938"/>
        <dbReference type="ChEBI" id="CHEBI:29969"/>
        <dbReference type="ChEBI" id="CHEBI:30011"/>
        <dbReference type="ChEBI" id="CHEBI:138370"/>
        <dbReference type="EC" id="2.3.2.13"/>
    </reaction>
    <physiologicalReaction direction="left-to-right" evidence="27">
        <dbReference type="Rhea" id="RHEA:54817"/>
    </physiologicalReaction>
</comment>
<evidence type="ECO:0000256" key="28">
    <source>
        <dbReference type="ARBA" id="ARBA00039019"/>
    </source>
</evidence>
<evidence type="ECO:0000256" key="7">
    <source>
        <dbReference type="ARBA" id="ARBA00004514"/>
    </source>
</evidence>
<dbReference type="InterPro" id="IPR001102">
    <property type="entry name" value="Transglutaminase_N"/>
</dbReference>
<evidence type="ECO:0000256" key="37">
    <source>
        <dbReference type="ARBA" id="ARBA00043138"/>
    </source>
</evidence>
<keyword evidence="18" id="KW-0378">Hydrolase</keyword>
<evidence type="ECO:0000256" key="35">
    <source>
        <dbReference type="ARBA" id="ARBA00042912"/>
    </source>
</evidence>
<evidence type="ECO:0000256" key="24">
    <source>
        <dbReference type="ARBA" id="ARBA00023315"/>
    </source>
</evidence>
<dbReference type="GO" id="GO:0005634">
    <property type="term" value="C:nucleus"/>
    <property type="evidence" value="ECO:0007669"/>
    <property type="project" value="UniProtKB-SubCell"/>
</dbReference>
<dbReference type="GO" id="GO:0007399">
    <property type="term" value="P:nervous system development"/>
    <property type="evidence" value="ECO:0007669"/>
    <property type="project" value="UniProtKB-ARBA"/>
</dbReference>
<gene>
    <name evidence="44" type="ORF">PLEPLA_LOCUS45667</name>
</gene>
<evidence type="ECO:0000256" key="5">
    <source>
        <dbReference type="ARBA" id="ARBA00004286"/>
    </source>
</evidence>
<keyword evidence="14" id="KW-0645">Protease</keyword>
<dbReference type="AlphaFoldDB" id="A0A9N7VXX7"/>
<keyword evidence="21" id="KW-0342">GTP-binding</keyword>
<comment type="cofactor">
    <cofactor evidence="1">
        <name>Ca(2+)</name>
        <dbReference type="ChEBI" id="CHEBI:29108"/>
    </cofactor>
</comment>
<keyword evidence="16" id="KW-0479">Metal-binding</keyword>
<evidence type="ECO:0000256" key="10">
    <source>
        <dbReference type="ARBA" id="ARBA00022475"/>
    </source>
</evidence>
<dbReference type="Pfam" id="PF00868">
    <property type="entry name" value="Transglut_N"/>
    <property type="match status" value="1"/>
</dbReference>
<feature type="active site" evidence="42">
    <location>
        <position position="321"/>
    </location>
</feature>
<keyword evidence="9" id="KW-0158">Chromosome</keyword>
<dbReference type="PANTHER" id="PTHR11590:SF6">
    <property type="entry name" value="PROTEIN-GLUTAMINE GAMMA-GLUTAMYLTRANSFERASE 2"/>
    <property type="match status" value="1"/>
</dbReference>
<comment type="catalytic activity">
    <reaction evidence="39">
        <text>L-glutaminyl-[protein] + histamine = 5-histaminyl-L-glutamyl-[protein] + NH4(+)</text>
        <dbReference type="Rhea" id="RHEA:66564"/>
        <dbReference type="Rhea" id="RHEA-COMP:10207"/>
        <dbReference type="Rhea" id="RHEA-COMP:17056"/>
        <dbReference type="ChEBI" id="CHEBI:28938"/>
        <dbReference type="ChEBI" id="CHEBI:30011"/>
        <dbReference type="ChEBI" id="CHEBI:58432"/>
        <dbReference type="ChEBI" id="CHEBI:167179"/>
    </reaction>
    <physiologicalReaction direction="left-to-right" evidence="39">
        <dbReference type="Rhea" id="RHEA:66565"/>
    </physiologicalReaction>
</comment>
<evidence type="ECO:0000256" key="13">
    <source>
        <dbReference type="ARBA" id="ARBA00022530"/>
    </source>
</evidence>
<dbReference type="Pfam" id="PF01841">
    <property type="entry name" value="Transglut_core"/>
    <property type="match status" value="1"/>
</dbReference>
<evidence type="ECO:0000256" key="42">
    <source>
        <dbReference type="PIRSR" id="PIRSR000459-1"/>
    </source>
</evidence>
<evidence type="ECO:0000256" key="34">
    <source>
        <dbReference type="ARBA" id="ARBA00042239"/>
    </source>
</evidence>
<evidence type="ECO:0000256" key="2">
    <source>
        <dbReference type="ARBA" id="ARBA00004123"/>
    </source>
</evidence>
<evidence type="ECO:0000256" key="21">
    <source>
        <dbReference type="ARBA" id="ARBA00023134"/>
    </source>
</evidence>
<keyword evidence="15" id="KW-0808">Transferase</keyword>
<evidence type="ECO:0000256" key="11">
    <source>
        <dbReference type="ARBA" id="ARBA00022490"/>
    </source>
</evidence>
<keyword evidence="12" id="KW-0964">Secreted</keyword>
<dbReference type="SUPFAM" id="SSF49309">
    <property type="entry name" value="Transglutaminase, two C-terminal domains"/>
    <property type="match status" value="2"/>
</dbReference>
<evidence type="ECO:0000256" key="32">
    <source>
        <dbReference type="ARBA" id="ARBA00042099"/>
    </source>
</evidence>
<evidence type="ECO:0000256" key="12">
    <source>
        <dbReference type="ARBA" id="ARBA00022525"/>
    </source>
</evidence>
<keyword evidence="17" id="KW-0547">Nucleotide-binding</keyword>
<evidence type="ECO:0000256" key="22">
    <source>
        <dbReference type="ARBA" id="ARBA00023136"/>
    </source>
</evidence>
<dbReference type="EC" id="3.5.1.44" evidence="28"/>
<evidence type="ECO:0000313" key="44">
    <source>
        <dbReference type="EMBL" id="CAB1457839.1"/>
    </source>
</evidence>
<dbReference type="InterPro" id="IPR023608">
    <property type="entry name" value="Transglutaminase_animal"/>
</dbReference>
<proteinExistence type="inferred from homology"/>
<dbReference type="Gene3D" id="2.60.40.10">
    <property type="entry name" value="Immunoglobulins"/>
    <property type="match status" value="3"/>
</dbReference>
<dbReference type="GO" id="GO:0005886">
    <property type="term" value="C:plasma membrane"/>
    <property type="evidence" value="ECO:0007669"/>
    <property type="project" value="UniProtKB-SubCell"/>
</dbReference>
<dbReference type="PIRSF" id="PIRSF000459">
    <property type="entry name" value="TGM_EBP42"/>
    <property type="match status" value="1"/>
</dbReference>
<evidence type="ECO:0000256" key="29">
    <source>
        <dbReference type="ARBA" id="ARBA00040561"/>
    </source>
</evidence>
<dbReference type="GO" id="GO:0005739">
    <property type="term" value="C:mitochondrion"/>
    <property type="evidence" value="ECO:0007669"/>
    <property type="project" value="UniProtKB-SubCell"/>
</dbReference>
<evidence type="ECO:0000256" key="27">
    <source>
        <dbReference type="ARBA" id="ARBA00036876"/>
    </source>
</evidence>
<evidence type="ECO:0000256" key="6">
    <source>
        <dbReference type="ARBA" id="ARBA00004498"/>
    </source>
</evidence>
<dbReference type="FunFam" id="2.60.40.10:FF:000090">
    <property type="entry name" value="Protein-glutamine gamma-glutamyltransferase 2"/>
    <property type="match status" value="1"/>
</dbReference>
<evidence type="ECO:0000259" key="43">
    <source>
        <dbReference type="SMART" id="SM00460"/>
    </source>
</evidence>
<evidence type="ECO:0000256" key="36">
    <source>
        <dbReference type="ARBA" id="ARBA00043104"/>
    </source>
</evidence>
<keyword evidence="10" id="KW-1003">Cell membrane</keyword>
<dbReference type="Proteomes" id="UP001153269">
    <property type="component" value="Unassembled WGS sequence"/>
</dbReference>
<keyword evidence="20" id="KW-0496">Mitochondrion</keyword>
<evidence type="ECO:0000256" key="39">
    <source>
        <dbReference type="ARBA" id="ARBA00047876"/>
    </source>
</evidence>
<evidence type="ECO:0000256" key="30">
    <source>
        <dbReference type="ARBA" id="ARBA00041650"/>
    </source>
</evidence>
<evidence type="ECO:0000256" key="20">
    <source>
        <dbReference type="ARBA" id="ARBA00023128"/>
    </source>
</evidence>
<dbReference type="GO" id="GO:0006508">
    <property type="term" value="P:proteolysis"/>
    <property type="evidence" value="ECO:0007669"/>
    <property type="project" value="UniProtKB-KW"/>
</dbReference>
<name>A0A9N7VXX7_PLEPL</name>
<organism evidence="44 45">
    <name type="scientific">Pleuronectes platessa</name>
    <name type="common">European plaice</name>
    <dbReference type="NCBI Taxonomy" id="8262"/>
    <lineage>
        <taxon>Eukaryota</taxon>
        <taxon>Metazoa</taxon>
        <taxon>Chordata</taxon>
        <taxon>Craniata</taxon>
        <taxon>Vertebrata</taxon>
        <taxon>Euteleostomi</taxon>
        <taxon>Actinopterygii</taxon>
        <taxon>Neopterygii</taxon>
        <taxon>Teleostei</taxon>
        <taxon>Neoteleostei</taxon>
        <taxon>Acanthomorphata</taxon>
        <taxon>Carangaria</taxon>
        <taxon>Pleuronectiformes</taxon>
        <taxon>Pleuronectoidei</taxon>
        <taxon>Pleuronectidae</taxon>
        <taxon>Pleuronectes</taxon>
    </lineage>
</organism>
<evidence type="ECO:0000256" key="18">
    <source>
        <dbReference type="ARBA" id="ARBA00022801"/>
    </source>
</evidence>
<reference evidence="44" key="1">
    <citation type="submission" date="2020-03" db="EMBL/GenBank/DDBJ databases">
        <authorList>
            <person name="Weist P."/>
        </authorList>
    </citation>
    <scope>NUCLEOTIDE SEQUENCE</scope>
</reference>
<accession>A0A9N7VXX7</accession>
<comment type="catalytic activity">
    <reaction evidence="26">
        <text>L-glutaminyl-[protein] + serotonin = 5-serotonyl-L-glutamyl-[protein] + NH4(+)</text>
        <dbReference type="Rhea" id="RHEA:66552"/>
        <dbReference type="Rhea" id="RHEA-COMP:10207"/>
        <dbReference type="Rhea" id="RHEA-COMP:17052"/>
        <dbReference type="ChEBI" id="CHEBI:28938"/>
        <dbReference type="ChEBI" id="CHEBI:30011"/>
        <dbReference type="ChEBI" id="CHEBI:167174"/>
        <dbReference type="ChEBI" id="CHEBI:350546"/>
    </reaction>
    <physiologicalReaction direction="left-to-right" evidence="26">
        <dbReference type="Rhea" id="RHEA:66553"/>
    </physiologicalReaction>
</comment>
<comment type="catalytic activity">
    <reaction evidence="38">
        <text>L-glutaminyl-[protein] + H2O = L-glutamyl-[protein] + NH4(+)</text>
        <dbReference type="Rhea" id="RHEA:16441"/>
        <dbReference type="Rhea" id="RHEA-COMP:10207"/>
        <dbReference type="Rhea" id="RHEA-COMP:10208"/>
        <dbReference type="ChEBI" id="CHEBI:15377"/>
        <dbReference type="ChEBI" id="CHEBI:28938"/>
        <dbReference type="ChEBI" id="CHEBI:29973"/>
        <dbReference type="ChEBI" id="CHEBI:30011"/>
        <dbReference type="EC" id="3.5.1.44"/>
    </reaction>
    <physiologicalReaction direction="left-to-right" evidence="38">
        <dbReference type="Rhea" id="RHEA:16442"/>
    </physiologicalReaction>
</comment>
<dbReference type="Pfam" id="PF00927">
    <property type="entry name" value="Transglut_C"/>
    <property type="match status" value="2"/>
</dbReference>
<keyword evidence="22" id="KW-0472">Membrane</keyword>
<evidence type="ECO:0000256" key="4">
    <source>
        <dbReference type="ARBA" id="ARBA00004236"/>
    </source>
</evidence>
<evidence type="ECO:0000256" key="40">
    <source>
        <dbReference type="ARBA" id="ARBA00048230"/>
    </source>
</evidence>
<comment type="subcellular location">
    <subcellularLocation>
        <location evidence="4">Cell membrane</location>
    </subcellularLocation>
    <subcellularLocation>
        <location evidence="5">Chromosome</location>
    </subcellularLocation>
    <subcellularLocation>
        <location evidence="7">Cytoplasm</location>
        <location evidence="7">Cytosol</location>
    </subcellularLocation>
    <subcellularLocation>
        <location evidence="3">Mitochondrion</location>
    </subcellularLocation>
    <subcellularLocation>
        <location evidence="2">Nucleus</location>
    </subcellularLocation>
    <subcellularLocation>
        <location evidence="6">Secreted</location>
        <location evidence="6">Extracellular space</location>
        <location evidence="6">Extracellular matrix</location>
    </subcellularLocation>
</comment>
<keyword evidence="24" id="KW-0012">Acyltransferase</keyword>
<dbReference type="FunFam" id="2.60.40.10:FF:000278">
    <property type="entry name" value="Protein-glutamine gamma-glutamyltransferase 2"/>
    <property type="match status" value="1"/>
</dbReference>
<comment type="caution">
    <text evidence="44">The sequence shown here is derived from an EMBL/GenBank/DDBJ whole genome shotgun (WGS) entry which is preliminary data.</text>
</comment>
<comment type="catalytic activity">
    <reaction evidence="40">
        <text>L-glutaminyl-[protein] + (R)-noradrenaline = 5-(R)-noradrenalinyl-L-glutamyl-[protein] + NH4(+)</text>
        <dbReference type="Rhea" id="RHEA:66560"/>
        <dbReference type="Rhea" id="RHEA-COMP:10207"/>
        <dbReference type="Rhea" id="RHEA-COMP:17054"/>
        <dbReference type="ChEBI" id="CHEBI:28938"/>
        <dbReference type="ChEBI" id="CHEBI:30011"/>
        <dbReference type="ChEBI" id="CHEBI:72587"/>
        <dbReference type="ChEBI" id="CHEBI:167178"/>
    </reaction>
    <physiologicalReaction direction="left-to-right" evidence="40">
        <dbReference type="Rhea" id="RHEA:66561"/>
    </physiologicalReaction>
</comment>
<feature type="domain" description="Transglutaminase-like" evidence="43">
    <location>
        <begin position="233"/>
        <end position="324"/>
    </location>
</feature>
<comment type="similarity">
    <text evidence="8">Belongs to the transglutaminase superfamily. Transglutaminase family.</text>
</comment>
<evidence type="ECO:0000256" key="1">
    <source>
        <dbReference type="ARBA" id="ARBA00001913"/>
    </source>
</evidence>
<keyword evidence="45" id="KW-1185">Reference proteome</keyword>
<evidence type="ECO:0000256" key="19">
    <source>
        <dbReference type="ARBA" id="ARBA00022837"/>
    </source>
</evidence>
<dbReference type="InterPro" id="IPR036985">
    <property type="entry name" value="Transglutaminase-like_sf"/>
</dbReference>
<dbReference type="InterPro" id="IPR013783">
    <property type="entry name" value="Ig-like_fold"/>
</dbReference>
<keyword evidence="13" id="KW-0272">Extracellular matrix</keyword>
<dbReference type="InterPro" id="IPR036238">
    <property type="entry name" value="Transglutaminase_C_sf"/>
</dbReference>
<dbReference type="EC" id="2.3.2.13" evidence="25"/>
<dbReference type="GO" id="GO:0050568">
    <property type="term" value="F:protein-glutamine glutaminase activity"/>
    <property type="evidence" value="ECO:0007669"/>
    <property type="project" value="UniProtKB-EC"/>
</dbReference>
<evidence type="ECO:0000256" key="14">
    <source>
        <dbReference type="ARBA" id="ARBA00022670"/>
    </source>
</evidence>
<evidence type="ECO:0000256" key="41">
    <source>
        <dbReference type="ARBA" id="ARBA00048365"/>
    </source>
</evidence>
<evidence type="ECO:0000256" key="26">
    <source>
        <dbReference type="ARBA" id="ARBA00036377"/>
    </source>
</evidence>
<dbReference type="SMART" id="SM00460">
    <property type="entry name" value="TGc"/>
    <property type="match status" value="1"/>
</dbReference>
<dbReference type="InterPro" id="IPR050779">
    <property type="entry name" value="Transglutaminase"/>
</dbReference>
<sequence length="620" mass="68531">MAQALDIERWDLECKFNNLDHHTDLNGVDRLIVRRGQMFNLSLYLRSGSYQPGLSSLDILAETGPHPSEQYGTRASFGLSAKIDTSRWSAAVTSPPGDMVALSVCSAPDAPIGRYTLTLGGSGRIEFILLFNPWCPSDAVYMDNEQSLAEYVLSQDGIIFRGSYKHPIPTPWNFGQFESGILDVCLRLLDVNPKCLNDPGKDCSGRRNPIYVSRVLSAMVNCNDDRGVLLGKWSGGYEGGCWVFAAVACSISRALGIPCRVVTNYLSAHDTNSNLVIERYINENGELIQSRDMIWNYHCWVENWMTRPDLTSDFNGWQATDPTPQEKSEGVYCCGPTPVRAIKEGELTFNLYSSGKNISTKSVGSDAREDITHLYKYPEGSGEERGAFQKANHQNKLLQKQQNQGLHLTIKLSSDMRKGCDFDVFAVVTNDTQSNKKCRLVLGSCAVSYNGFLGGNCGFKDLLNVELSPGAERRVPLRLNYSKYSDKLTEDNLIRVAALVLDYTTEETILAVKNVVLDNPDIKVKIIGEPKMNRKLAAEITLHNPLPETLDNCCFSIEGANLTGGSVITERLGSSVGPGEDAKVKIYFTPSHSGLRKLVVDFDSSKLCHVKGYRNVIIGK</sequence>
<dbReference type="GO" id="GO:0046872">
    <property type="term" value="F:metal ion binding"/>
    <property type="evidence" value="ECO:0007669"/>
    <property type="project" value="UniProtKB-KW"/>
</dbReference>
<feature type="active site" evidence="42">
    <location>
        <position position="298"/>
    </location>
</feature>
<evidence type="ECO:0000313" key="45">
    <source>
        <dbReference type="Proteomes" id="UP001153269"/>
    </source>
</evidence>
<comment type="catalytic activity">
    <reaction evidence="41">
        <text>L-glutaminyl-[protein] + dopamine = 5-dopaminyl-L-glutamyl-[protein] + NH4(+)</text>
        <dbReference type="Rhea" id="RHEA:66556"/>
        <dbReference type="Rhea" id="RHEA-COMP:10207"/>
        <dbReference type="Rhea" id="RHEA-COMP:17053"/>
        <dbReference type="ChEBI" id="CHEBI:28938"/>
        <dbReference type="ChEBI" id="CHEBI:30011"/>
        <dbReference type="ChEBI" id="CHEBI:59905"/>
        <dbReference type="ChEBI" id="CHEBI:167175"/>
    </reaction>
    <physiologicalReaction direction="left-to-right" evidence="41">
        <dbReference type="Rhea" id="RHEA:66557"/>
    </physiologicalReaction>
</comment>
<evidence type="ECO:0000256" key="15">
    <source>
        <dbReference type="ARBA" id="ARBA00022679"/>
    </source>
</evidence>
<dbReference type="InterPro" id="IPR014756">
    <property type="entry name" value="Ig_E-set"/>
</dbReference>
<dbReference type="SUPFAM" id="SSF81296">
    <property type="entry name" value="E set domains"/>
    <property type="match status" value="1"/>
</dbReference>
<dbReference type="GO" id="GO:0003810">
    <property type="term" value="F:protein-glutamine gamma-glutamyltransferase activity"/>
    <property type="evidence" value="ECO:0007669"/>
    <property type="project" value="UniProtKB-EC"/>
</dbReference>
<evidence type="ECO:0000256" key="25">
    <source>
        <dbReference type="ARBA" id="ARBA00024222"/>
    </source>
</evidence>
<evidence type="ECO:0000256" key="31">
    <source>
        <dbReference type="ARBA" id="ARBA00041677"/>
    </source>
</evidence>
<dbReference type="GO" id="GO:0005694">
    <property type="term" value="C:chromosome"/>
    <property type="evidence" value="ECO:0007669"/>
    <property type="project" value="UniProtKB-SubCell"/>
</dbReference>
<keyword evidence="19" id="KW-0106">Calcium</keyword>
<keyword evidence="11" id="KW-0963">Cytoplasm</keyword>
<evidence type="ECO:0000256" key="38">
    <source>
        <dbReference type="ARBA" id="ARBA00047868"/>
    </source>
</evidence>